<dbReference type="Proteomes" id="UP000057820">
    <property type="component" value="Chromosome 1"/>
</dbReference>
<dbReference type="KEGG" id="nfr:ERS450000_00178"/>
<dbReference type="InterPro" id="IPR017871">
    <property type="entry name" value="ABC_transporter-like_CS"/>
</dbReference>
<dbReference type="SUPFAM" id="SSF52540">
    <property type="entry name" value="P-loop containing nucleoside triphosphate hydrolases"/>
    <property type="match status" value="1"/>
</dbReference>
<dbReference type="PROSITE" id="PS50893">
    <property type="entry name" value="ABC_TRANSPORTER_2"/>
    <property type="match status" value="1"/>
</dbReference>
<reference evidence="7" key="1">
    <citation type="submission" date="2015-03" db="EMBL/GenBank/DDBJ databases">
        <authorList>
            <consortium name="Pathogen Informatics"/>
        </authorList>
    </citation>
    <scope>NUCLEOTIDE SEQUENCE [LARGE SCALE GENOMIC DNA]</scope>
    <source>
        <strain evidence="7">NCTC11134</strain>
    </source>
</reference>
<comment type="similarity">
    <text evidence="1">Belongs to the ABC transporter superfamily.</text>
</comment>
<protein>
    <submittedName>
        <fullName evidence="6">Daunorubicin/doxorubicin resistance ATP-binding protein DrrA</fullName>
        <ecNumber evidence="6">3.6.3.-</ecNumber>
    </submittedName>
</protein>
<dbReference type="PROSITE" id="PS00211">
    <property type="entry name" value="ABC_TRANSPORTER_1"/>
    <property type="match status" value="1"/>
</dbReference>
<keyword evidence="2" id="KW-0813">Transport</keyword>
<dbReference type="EMBL" id="LN868938">
    <property type="protein sequence ID" value="CRY73525.1"/>
    <property type="molecule type" value="Genomic_DNA"/>
</dbReference>
<keyword evidence="4 6" id="KW-0067">ATP-binding</keyword>
<evidence type="ECO:0000313" key="7">
    <source>
        <dbReference type="Proteomes" id="UP000057820"/>
    </source>
</evidence>
<dbReference type="PANTHER" id="PTHR43335">
    <property type="entry name" value="ABC TRANSPORTER, ATP-BINDING PROTEIN"/>
    <property type="match status" value="1"/>
</dbReference>
<sequence length="302" mass="32144">MIEVAGLTKTFGAVVAVDDLTFTVPDGAVTGFLGPNGAGKSTTMRCLLGLDLPDAGRVLVDGHPLRDHHRPARVVGAVLDTAWYHPGRTGRGHLRVVAASAGLPPTRVDEVLAAVGLTTAADRRVRGYSLGMRQRLGLAAALLGDPRNLVLDEPVNGLDPEGVHWMRSVLRQAADAGRAVLVSSHLLAEMQVIADRLVVLGRGRLLGEGTLAAFLDRHGHVLVRTDGDELLAARLRELGVVAERTAAGLRVELDHRIPDAPSLSRLCRDLGLLVTALGEAAPTLEDVFLDLTERTAEFRGER</sequence>
<name>A0A0H5NCJ4_NOCFR</name>
<evidence type="ECO:0000259" key="5">
    <source>
        <dbReference type="PROSITE" id="PS50893"/>
    </source>
</evidence>
<dbReference type="InterPro" id="IPR003439">
    <property type="entry name" value="ABC_transporter-like_ATP-bd"/>
</dbReference>
<dbReference type="PANTHER" id="PTHR43335:SF4">
    <property type="entry name" value="ABC TRANSPORTER, ATP-BINDING PROTEIN"/>
    <property type="match status" value="1"/>
</dbReference>
<keyword evidence="6" id="KW-0378">Hydrolase</keyword>
<dbReference type="RefSeq" id="WP_060589821.1">
    <property type="nucleotide sequence ID" value="NZ_CP031418.1"/>
</dbReference>
<evidence type="ECO:0000313" key="6">
    <source>
        <dbReference type="EMBL" id="CRY73525.1"/>
    </source>
</evidence>
<dbReference type="GO" id="GO:0016887">
    <property type="term" value="F:ATP hydrolysis activity"/>
    <property type="evidence" value="ECO:0007669"/>
    <property type="project" value="InterPro"/>
</dbReference>
<evidence type="ECO:0000256" key="3">
    <source>
        <dbReference type="ARBA" id="ARBA00022741"/>
    </source>
</evidence>
<proteinExistence type="inferred from homology"/>
<dbReference type="InterPro" id="IPR027417">
    <property type="entry name" value="P-loop_NTPase"/>
</dbReference>
<dbReference type="GO" id="GO:0005524">
    <property type="term" value="F:ATP binding"/>
    <property type="evidence" value="ECO:0007669"/>
    <property type="project" value="UniProtKB-KW"/>
</dbReference>
<evidence type="ECO:0000256" key="2">
    <source>
        <dbReference type="ARBA" id="ARBA00022448"/>
    </source>
</evidence>
<dbReference type="InterPro" id="IPR003593">
    <property type="entry name" value="AAA+_ATPase"/>
</dbReference>
<dbReference type="Gene3D" id="3.40.50.300">
    <property type="entry name" value="P-loop containing nucleotide triphosphate hydrolases"/>
    <property type="match status" value="1"/>
</dbReference>
<organism evidence="6 7">
    <name type="scientific">Nocardia farcinica</name>
    <dbReference type="NCBI Taxonomy" id="37329"/>
    <lineage>
        <taxon>Bacteria</taxon>
        <taxon>Bacillati</taxon>
        <taxon>Actinomycetota</taxon>
        <taxon>Actinomycetes</taxon>
        <taxon>Mycobacteriales</taxon>
        <taxon>Nocardiaceae</taxon>
        <taxon>Nocardia</taxon>
    </lineage>
</organism>
<evidence type="ECO:0000256" key="1">
    <source>
        <dbReference type="ARBA" id="ARBA00005417"/>
    </source>
</evidence>
<evidence type="ECO:0000256" key="4">
    <source>
        <dbReference type="ARBA" id="ARBA00022840"/>
    </source>
</evidence>
<dbReference type="Pfam" id="PF00005">
    <property type="entry name" value="ABC_tran"/>
    <property type="match status" value="1"/>
</dbReference>
<gene>
    <name evidence="6" type="primary">drrA_1</name>
    <name evidence="6" type="ORF">ERS450000_00178</name>
</gene>
<dbReference type="SMART" id="SM00382">
    <property type="entry name" value="AAA"/>
    <property type="match status" value="1"/>
</dbReference>
<accession>A0A0H5NCJ4</accession>
<dbReference type="AlphaFoldDB" id="A0A0H5NCJ4"/>
<dbReference type="EC" id="3.6.3.-" evidence="6"/>
<keyword evidence="3" id="KW-0547">Nucleotide-binding</keyword>
<feature type="domain" description="ABC transporter" evidence="5">
    <location>
        <begin position="2"/>
        <end position="227"/>
    </location>
</feature>